<gene>
    <name evidence="2" type="ORF">R1flu_007714</name>
</gene>
<organism evidence="2 3">
    <name type="scientific">Riccia fluitans</name>
    <dbReference type="NCBI Taxonomy" id="41844"/>
    <lineage>
        <taxon>Eukaryota</taxon>
        <taxon>Viridiplantae</taxon>
        <taxon>Streptophyta</taxon>
        <taxon>Embryophyta</taxon>
        <taxon>Marchantiophyta</taxon>
        <taxon>Marchantiopsida</taxon>
        <taxon>Marchantiidae</taxon>
        <taxon>Marchantiales</taxon>
        <taxon>Ricciaceae</taxon>
        <taxon>Riccia</taxon>
    </lineage>
</organism>
<feature type="region of interest" description="Disordered" evidence="1">
    <location>
        <begin position="139"/>
        <end position="195"/>
    </location>
</feature>
<keyword evidence="3" id="KW-1185">Reference proteome</keyword>
<feature type="compositionally biased region" description="Polar residues" evidence="1">
    <location>
        <begin position="139"/>
        <end position="154"/>
    </location>
</feature>
<feature type="compositionally biased region" description="Low complexity" evidence="1">
    <location>
        <begin position="97"/>
        <end position="112"/>
    </location>
</feature>
<feature type="region of interest" description="Disordered" evidence="1">
    <location>
        <begin position="89"/>
        <end position="112"/>
    </location>
</feature>
<evidence type="ECO:0000313" key="2">
    <source>
        <dbReference type="EMBL" id="KAL2636235.1"/>
    </source>
</evidence>
<dbReference type="AlphaFoldDB" id="A0ABD1Z0I9"/>
<comment type="caution">
    <text evidence="2">The sequence shown here is derived from an EMBL/GenBank/DDBJ whole genome shotgun (WGS) entry which is preliminary data.</text>
</comment>
<dbReference type="PANTHER" id="PTHR12433:SF11">
    <property type="entry name" value="MEDIATOR OF RNA POLYMERASE II TRANSCRIPTION SUBUNIT 25"/>
    <property type="match status" value="1"/>
</dbReference>
<name>A0ABD1Z0I9_9MARC</name>
<dbReference type="EMBL" id="JBHFFA010000003">
    <property type="protein sequence ID" value="KAL2636235.1"/>
    <property type="molecule type" value="Genomic_DNA"/>
</dbReference>
<reference evidence="2 3" key="1">
    <citation type="submission" date="2024-09" db="EMBL/GenBank/DDBJ databases">
        <title>Chromosome-scale assembly of Riccia fluitans.</title>
        <authorList>
            <person name="Paukszto L."/>
            <person name="Sawicki J."/>
            <person name="Karawczyk K."/>
            <person name="Piernik-Szablinska J."/>
            <person name="Szczecinska M."/>
            <person name="Mazdziarz M."/>
        </authorList>
    </citation>
    <scope>NUCLEOTIDE SEQUENCE [LARGE SCALE GENOMIC DNA]</scope>
    <source>
        <strain evidence="2">Rf_01</strain>
        <tissue evidence="2">Aerial parts of the thallus</tissue>
    </source>
</reference>
<sequence>MTRDGICKGSPKTQSQGVYPIFVHRIAILVKTSLGRNSLRYSSSLPVASVQGFLPALWAHDLAFIAFTRISNAEGVPKIEQHQSASINGSSVTNQMPLAGARPASGPAAGIGALTGRPVSTLPMQPVTVKTAASQGTLNSLLHHNPSSGVNTGTAPMMPPAGVPQSPGQPQPLSSTTSTAVSSHHPPAAAAQPQSQKYAKLWEGILAGKRKGNIVLLPICKLEVCNRTDDYCMIQVHVMNDCMSFHSMRFRHLMIAYFVLMTGLSPDFVLGNACVGLAANHANHASFTTRIHEPKGGRKGRVTGLRTTNAARLPSTVGGEKAVIQLPSQTLLLASSDKPGRMIGVLFPGVFCLE</sequence>
<feature type="compositionally biased region" description="Low complexity" evidence="1">
    <location>
        <begin position="171"/>
        <end position="195"/>
    </location>
</feature>
<evidence type="ECO:0000313" key="3">
    <source>
        <dbReference type="Proteomes" id="UP001605036"/>
    </source>
</evidence>
<proteinExistence type="predicted"/>
<evidence type="ECO:0000256" key="1">
    <source>
        <dbReference type="SAM" id="MobiDB-lite"/>
    </source>
</evidence>
<protein>
    <submittedName>
        <fullName evidence="2">Uncharacterized protein</fullName>
    </submittedName>
</protein>
<accession>A0ABD1Z0I9</accession>
<feature type="compositionally biased region" description="Pro residues" evidence="1">
    <location>
        <begin position="157"/>
        <end position="170"/>
    </location>
</feature>
<dbReference type="Proteomes" id="UP001605036">
    <property type="component" value="Unassembled WGS sequence"/>
</dbReference>
<dbReference type="PANTHER" id="PTHR12433">
    <property type="entry name" value="MEDIATOR OF RNA POLYMERASE II TRANSCRIPTION SUBUNIT 25"/>
    <property type="match status" value="1"/>
</dbReference>